<dbReference type="AlphaFoldDB" id="A0A371EB98"/>
<dbReference type="EMBL" id="QJKJ01014980">
    <property type="protein sequence ID" value="RDX63303.1"/>
    <property type="molecule type" value="Genomic_DNA"/>
</dbReference>
<dbReference type="OrthoDB" id="1435064at2759"/>
<evidence type="ECO:0008006" key="3">
    <source>
        <dbReference type="Google" id="ProtNLM"/>
    </source>
</evidence>
<comment type="caution">
    <text evidence="1">The sequence shown here is derived from an EMBL/GenBank/DDBJ whole genome shotgun (WGS) entry which is preliminary data.</text>
</comment>
<reference evidence="1" key="1">
    <citation type="submission" date="2018-05" db="EMBL/GenBank/DDBJ databases">
        <title>Draft genome of Mucuna pruriens seed.</title>
        <authorList>
            <person name="Nnadi N.E."/>
            <person name="Vos R."/>
            <person name="Hasami M.H."/>
            <person name="Devisetty U.K."/>
            <person name="Aguiy J.C."/>
        </authorList>
    </citation>
    <scope>NUCLEOTIDE SEQUENCE [LARGE SCALE GENOMIC DNA]</scope>
    <source>
        <strain evidence="1">JCA_2017</strain>
    </source>
</reference>
<proteinExistence type="predicted"/>
<evidence type="ECO:0000313" key="2">
    <source>
        <dbReference type="Proteomes" id="UP000257109"/>
    </source>
</evidence>
<feature type="non-terminal residue" evidence="1">
    <location>
        <position position="1"/>
    </location>
</feature>
<dbReference type="Proteomes" id="UP000257109">
    <property type="component" value="Unassembled WGS sequence"/>
</dbReference>
<protein>
    <recommendedName>
        <fullName evidence="3">Reverse transcriptase RNase H-like domain-containing protein</fullName>
    </recommendedName>
</protein>
<keyword evidence="2" id="KW-1185">Reference proteome</keyword>
<evidence type="ECO:0000313" key="1">
    <source>
        <dbReference type="EMBL" id="RDX63303.1"/>
    </source>
</evidence>
<accession>A0A371EB98</accession>
<gene>
    <name evidence="1" type="ORF">CR513_58290</name>
</gene>
<organism evidence="1 2">
    <name type="scientific">Mucuna pruriens</name>
    <name type="common">Velvet bean</name>
    <name type="synonym">Dolichos pruriens</name>
    <dbReference type="NCBI Taxonomy" id="157652"/>
    <lineage>
        <taxon>Eukaryota</taxon>
        <taxon>Viridiplantae</taxon>
        <taxon>Streptophyta</taxon>
        <taxon>Embryophyta</taxon>
        <taxon>Tracheophyta</taxon>
        <taxon>Spermatophyta</taxon>
        <taxon>Magnoliopsida</taxon>
        <taxon>eudicotyledons</taxon>
        <taxon>Gunneridae</taxon>
        <taxon>Pentapetalae</taxon>
        <taxon>rosids</taxon>
        <taxon>fabids</taxon>
        <taxon>Fabales</taxon>
        <taxon>Fabaceae</taxon>
        <taxon>Papilionoideae</taxon>
        <taxon>50 kb inversion clade</taxon>
        <taxon>NPAAA clade</taxon>
        <taxon>indigoferoid/millettioid clade</taxon>
        <taxon>Phaseoleae</taxon>
        <taxon>Mucuna</taxon>
    </lineage>
</organism>
<sequence length="75" mass="9085">MAYALRQLKVHEKNYPIHDCDFQLMYHPRKANVVAYALSRKIIHLSSLMVKELELIERFRDMDIYVERKEDNISF</sequence>
<name>A0A371EB98_MUCPR</name>